<comment type="caution">
    <text evidence="2">The sequence shown here is derived from an EMBL/GenBank/DDBJ whole genome shotgun (WGS) entry which is preliminary data.</text>
</comment>
<accession>A0A8T0BL80</accession>
<evidence type="ECO:0000313" key="2">
    <source>
        <dbReference type="EMBL" id="KAF7707814.1"/>
    </source>
</evidence>
<dbReference type="Proteomes" id="UP000606274">
    <property type="component" value="Unassembled WGS sequence"/>
</dbReference>
<keyword evidence="3" id="KW-1185">Reference proteome</keyword>
<feature type="region of interest" description="Disordered" evidence="1">
    <location>
        <begin position="384"/>
        <end position="416"/>
    </location>
</feature>
<dbReference type="AlphaFoldDB" id="A0A8T0BL80"/>
<dbReference type="EMBL" id="JABFDY010000004">
    <property type="protein sequence ID" value="KAF7707814.1"/>
    <property type="molecule type" value="Genomic_DNA"/>
</dbReference>
<name>A0A8T0BL80_SILME</name>
<feature type="region of interest" description="Disordered" evidence="1">
    <location>
        <begin position="193"/>
        <end position="266"/>
    </location>
</feature>
<feature type="compositionally biased region" description="Polar residues" evidence="1">
    <location>
        <begin position="394"/>
        <end position="416"/>
    </location>
</feature>
<reference evidence="2" key="1">
    <citation type="submission" date="2020-08" db="EMBL/GenBank/DDBJ databases">
        <title>Chromosome-level assembly of Southern catfish (Silurus meridionalis) provides insights into visual adaptation to the nocturnal and benthic lifestyles.</title>
        <authorList>
            <person name="Zhang Y."/>
            <person name="Wang D."/>
            <person name="Peng Z."/>
        </authorList>
    </citation>
    <scope>NUCLEOTIDE SEQUENCE</scope>
    <source>
        <strain evidence="2">SWU-2019-XX</strain>
        <tissue evidence="2">Muscle</tissue>
    </source>
</reference>
<feature type="region of interest" description="Disordered" evidence="1">
    <location>
        <begin position="287"/>
        <end position="347"/>
    </location>
</feature>
<feature type="compositionally biased region" description="Polar residues" evidence="1">
    <location>
        <begin position="35"/>
        <end position="56"/>
    </location>
</feature>
<sequence>MPLQSSGTPAPGDLKPDEQLESYSVKSAALDGAEKSTSSAEPVLLSHQSQIKQSLCTCPRDTARPDDSQSLREDKPELAFQQSDFDLEPVSTTVENSSVSPVIVKHLASAETPADEIEAQEAEPPKNEPEPGSEDESNDGVLSPVESPTMHRQQGHHGGDHISSWQESEAHSASGKCLFRPYASAVVENEHVYNVDRAQGPPAPGDLKPDEQLESYSVKSAALDDAEKSTSSAEPGPAQAVTPKPDKTEPVHVPPEVPASALFTIDEPKQTRLLVLTTPNRSESVSPVIVEHLVSAETPADEIEAQEAEPPKNEPEPGSEDESNDGVLSPVEEPNNTTMHKPEMENKRIQYSRDFLLSIQFMPDCMQKPEGLPSIPDVVLHKCNQNKLPPDPQGLSSRDSNISNIPAGTGSSCFNF</sequence>
<evidence type="ECO:0000256" key="1">
    <source>
        <dbReference type="SAM" id="MobiDB-lite"/>
    </source>
</evidence>
<protein>
    <submittedName>
        <fullName evidence="2">Uncharacterized protein</fullName>
    </submittedName>
</protein>
<gene>
    <name evidence="2" type="ORF">HF521_016871</name>
</gene>
<proteinExistence type="predicted"/>
<evidence type="ECO:0000313" key="3">
    <source>
        <dbReference type="Proteomes" id="UP000606274"/>
    </source>
</evidence>
<feature type="compositionally biased region" description="Basic and acidic residues" evidence="1">
    <location>
        <begin position="61"/>
        <end position="77"/>
    </location>
</feature>
<feature type="region of interest" description="Disordered" evidence="1">
    <location>
        <begin position="1"/>
        <end position="174"/>
    </location>
</feature>
<feature type="compositionally biased region" description="Polar residues" evidence="1">
    <location>
        <begin position="80"/>
        <end position="100"/>
    </location>
</feature>
<organism evidence="2 3">
    <name type="scientific">Silurus meridionalis</name>
    <name type="common">Southern catfish</name>
    <name type="synonym">Silurus soldatovi meridionalis</name>
    <dbReference type="NCBI Taxonomy" id="175797"/>
    <lineage>
        <taxon>Eukaryota</taxon>
        <taxon>Metazoa</taxon>
        <taxon>Chordata</taxon>
        <taxon>Craniata</taxon>
        <taxon>Vertebrata</taxon>
        <taxon>Euteleostomi</taxon>
        <taxon>Actinopterygii</taxon>
        <taxon>Neopterygii</taxon>
        <taxon>Teleostei</taxon>
        <taxon>Ostariophysi</taxon>
        <taxon>Siluriformes</taxon>
        <taxon>Siluridae</taxon>
        <taxon>Silurus</taxon>
    </lineage>
</organism>